<dbReference type="InterPro" id="IPR005900">
    <property type="entry name" value="6-phosphogluconolactonase_DevB"/>
</dbReference>
<dbReference type="AlphaFoldDB" id="A0A9W6B7T2"/>
<dbReference type="Gene3D" id="3.40.50.1360">
    <property type="match status" value="1"/>
</dbReference>
<reference evidence="9" key="1">
    <citation type="submission" date="2022-07" db="EMBL/GenBank/DDBJ databases">
        <title>Taxonomy of Novel Oxalotrophic and Methylotrophic Bacteria.</title>
        <authorList>
            <person name="Sahin N."/>
            <person name="Tani A."/>
        </authorList>
    </citation>
    <scope>NUCLEOTIDE SEQUENCE</scope>
    <source>
        <strain evidence="9">AM327</strain>
    </source>
</reference>
<accession>A0A9W6B7T2</accession>
<keyword evidence="10" id="KW-1185">Reference proteome</keyword>
<evidence type="ECO:0000256" key="6">
    <source>
        <dbReference type="ARBA" id="ARBA00020337"/>
    </source>
</evidence>
<sequence>MLNIFDELPKLHTAVADYFVEKANETIEKTGKFTVALTGGSSPAGMYEIVTTVYKDKVDWSKVYVFWGDERWVPLNDDRSNAGNAYKNFLDKLPIPADQIYPMWKVGVTPEAYADEYAAILEEVLTDGETFDLIFLGMGDDGHTASLFPGEAVIDETEKKVAAYFLAPQDMYRITLTAPVLNKASNVAFITYGSKKAPALFEVLKGEPNVKKYPSQIVKPDAGSAVWFVDVAAAAKL</sequence>
<name>A0A9W6B7T2_9FLAO</name>
<evidence type="ECO:0000256" key="4">
    <source>
        <dbReference type="ARBA" id="ARBA00010662"/>
    </source>
</evidence>
<comment type="function">
    <text evidence="2 7">Hydrolysis of 6-phosphogluconolactone to 6-phosphogluconate.</text>
</comment>
<dbReference type="Pfam" id="PF01182">
    <property type="entry name" value="Glucosamine_iso"/>
    <property type="match status" value="1"/>
</dbReference>
<comment type="caution">
    <text evidence="9">The sequence shown here is derived from an EMBL/GenBank/DDBJ whole genome shotgun (WGS) entry which is preliminary data.</text>
</comment>
<protein>
    <recommendedName>
        <fullName evidence="6 7">6-phosphogluconolactonase</fullName>
        <shortName evidence="7">6PGL</shortName>
        <ecNumber evidence="5 7">3.1.1.31</ecNumber>
    </recommendedName>
</protein>
<evidence type="ECO:0000259" key="8">
    <source>
        <dbReference type="Pfam" id="PF01182"/>
    </source>
</evidence>
<evidence type="ECO:0000313" key="10">
    <source>
        <dbReference type="Proteomes" id="UP001143545"/>
    </source>
</evidence>
<evidence type="ECO:0000256" key="2">
    <source>
        <dbReference type="ARBA" id="ARBA00002681"/>
    </source>
</evidence>
<evidence type="ECO:0000313" key="9">
    <source>
        <dbReference type="EMBL" id="GLB52829.1"/>
    </source>
</evidence>
<dbReference type="InterPro" id="IPR037171">
    <property type="entry name" value="NagB/RpiA_transferase-like"/>
</dbReference>
<dbReference type="CDD" id="cd01400">
    <property type="entry name" value="6PGL"/>
    <property type="match status" value="1"/>
</dbReference>
<dbReference type="GO" id="GO:0017057">
    <property type="term" value="F:6-phosphogluconolactonase activity"/>
    <property type="evidence" value="ECO:0007669"/>
    <property type="project" value="UniProtKB-UniRule"/>
</dbReference>
<dbReference type="EMBL" id="BRVP01000011">
    <property type="protein sequence ID" value="GLB52829.1"/>
    <property type="molecule type" value="Genomic_DNA"/>
</dbReference>
<gene>
    <name evidence="7" type="primary">pgl</name>
    <name evidence="9" type="ORF">NBRC110019_18690</name>
</gene>
<organism evidence="9 10">
    <name type="scientific">Neptunitalea chrysea</name>
    <dbReference type="NCBI Taxonomy" id="1647581"/>
    <lineage>
        <taxon>Bacteria</taxon>
        <taxon>Pseudomonadati</taxon>
        <taxon>Bacteroidota</taxon>
        <taxon>Flavobacteriia</taxon>
        <taxon>Flavobacteriales</taxon>
        <taxon>Flavobacteriaceae</taxon>
        <taxon>Neptunitalea</taxon>
    </lineage>
</organism>
<dbReference type="SUPFAM" id="SSF100950">
    <property type="entry name" value="NagB/RpiA/CoA transferase-like"/>
    <property type="match status" value="1"/>
</dbReference>
<feature type="domain" description="Glucosamine/galactosamine-6-phosphate isomerase" evidence="8">
    <location>
        <begin position="10"/>
        <end position="227"/>
    </location>
</feature>
<dbReference type="InterPro" id="IPR039104">
    <property type="entry name" value="6PGL"/>
</dbReference>
<evidence type="ECO:0000256" key="5">
    <source>
        <dbReference type="ARBA" id="ARBA00013198"/>
    </source>
</evidence>
<evidence type="ECO:0000256" key="1">
    <source>
        <dbReference type="ARBA" id="ARBA00000832"/>
    </source>
</evidence>
<keyword evidence="7" id="KW-0378">Hydrolase</keyword>
<dbReference type="GO" id="GO:0005975">
    <property type="term" value="P:carbohydrate metabolic process"/>
    <property type="evidence" value="ECO:0007669"/>
    <property type="project" value="UniProtKB-UniRule"/>
</dbReference>
<comment type="pathway">
    <text evidence="3 7">Carbohydrate degradation; pentose phosphate pathway; D-ribulose 5-phosphate from D-glucose 6-phosphate (oxidative stage): step 2/3.</text>
</comment>
<dbReference type="EC" id="3.1.1.31" evidence="5 7"/>
<dbReference type="RefSeq" id="WP_281754363.1">
    <property type="nucleotide sequence ID" value="NZ_BRVP01000011.1"/>
</dbReference>
<dbReference type="PANTHER" id="PTHR11054">
    <property type="entry name" value="6-PHOSPHOGLUCONOLACTONASE"/>
    <property type="match status" value="1"/>
</dbReference>
<dbReference type="NCBIfam" id="TIGR01198">
    <property type="entry name" value="pgl"/>
    <property type="match status" value="1"/>
</dbReference>
<comment type="similarity">
    <text evidence="4 7">Belongs to the glucosamine/galactosamine-6-phosphate isomerase family. 6-phosphogluconolactonase subfamily.</text>
</comment>
<evidence type="ECO:0000256" key="3">
    <source>
        <dbReference type="ARBA" id="ARBA00004961"/>
    </source>
</evidence>
<proteinExistence type="inferred from homology"/>
<dbReference type="Proteomes" id="UP001143545">
    <property type="component" value="Unassembled WGS sequence"/>
</dbReference>
<dbReference type="PANTHER" id="PTHR11054:SF0">
    <property type="entry name" value="6-PHOSPHOGLUCONOLACTONASE"/>
    <property type="match status" value="1"/>
</dbReference>
<dbReference type="InterPro" id="IPR006148">
    <property type="entry name" value="Glc/Gal-6P_isomerase"/>
</dbReference>
<dbReference type="GO" id="GO:0006098">
    <property type="term" value="P:pentose-phosphate shunt"/>
    <property type="evidence" value="ECO:0007669"/>
    <property type="project" value="InterPro"/>
</dbReference>
<evidence type="ECO:0000256" key="7">
    <source>
        <dbReference type="RuleBase" id="RU365095"/>
    </source>
</evidence>
<comment type="catalytic activity">
    <reaction evidence="1 7">
        <text>6-phospho-D-glucono-1,5-lactone + H2O = 6-phospho-D-gluconate + H(+)</text>
        <dbReference type="Rhea" id="RHEA:12556"/>
        <dbReference type="ChEBI" id="CHEBI:15377"/>
        <dbReference type="ChEBI" id="CHEBI:15378"/>
        <dbReference type="ChEBI" id="CHEBI:57955"/>
        <dbReference type="ChEBI" id="CHEBI:58759"/>
        <dbReference type="EC" id="3.1.1.31"/>
    </reaction>
</comment>